<sequence>MARFSDLRFVGKSGRGKNFNLTITVHSTPVTQVAVVTGVIKVTVDGPRDSRNANKFIADYRKRPLPFDMIPSTSQLDFTHPSIKRSRFNRHGLLPNGAFGEPVSMSATTGATTGTLDMFMAAAAAQTHLNPMMLSMLSAVPIPHSLLPMAPNPAILASQFGLLPQFPPLSCAPPISCSASLMDPFHKPLNNTSSKQADPETHLKSCQEKDKEKSTSSLWRPYSTAK</sequence>
<keyword evidence="7" id="KW-1185">Reference proteome</keyword>
<dbReference type="GO" id="GO:0005524">
    <property type="term" value="F:ATP binding"/>
    <property type="evidence" value="ECO:0007669"/>
    <property type="project" value="InterPro"/>
</dbReference>
<dbReference type="InterPro" id="IPR013524">
    <property type="entry name" value="Runt_dom"/>
</dbReference>
<evidence type="ECO:0000313" key="7">
    <source>
        <dbReference type="Proteomes" id="UP000887540"/>
    </source>
</evidence>
<dbReference type="PANTHER" id="PTHR11950:SF31">
    <property type="entry name" value="SEGMENTATION PROTEIN RUNT"/>
    <property type="match status" value="1"/>
</dbReference>
<dbReference type="InterPro" id="IPR000040">
    <property type="entry name" value="AML1_Runt"/>
</dbReference>
<feature type="compositionally biased region" description="Basic and acidic residues" evidence="5">
    <location>
        <begin position="197"/>
        <end position="214"/>
    </location>
</feature>
<comment type="subcellular location">
    <subcellularLocation>
        <location evidence="1">Nucleus</location>
    </subcellularLocation>
</comment>
<dbReference type="GO" id="GO:0000978">
    <property type="term" value="F:RNA polymerase II cis-regulatory region sequence-specific DNA binding"/>
    <property type="evidence" value="ECO:0007669"/>
    <property type="project" value="TreeGrafter"/>
</dbReference>
<evidence type="ECO:0000256" key="4">
    <source>
        <dbReference type="ARBA" id="ARBA00023242"/>
    </source>
</evidence>
<dbReference type="WBParaSite" id="ACRNAN_scaffold260.g26526.t1">
    <property type="protein sequence ID" value="ACRNAN_scaffold260.g26526.t1"/>
    <property type="gene ID" value="ACRNAN_scaffold260.g26526"/>
</dbReference>
<dbReference type="GO" id="GO:0000981">
    <property type="term" value="F:DNA-binding transcription factor activity, RNA polymerase II-specific"/>
    <property type="evidence" value="ECO:0007669"/>
    <property type="project" value="TreeGrafter"/>
</dbReference>
<evidence type="ECO:0000256" key="3">
    <source>
        <dbReference type="ARBA" id="ARBA00023163"/>
    </source>
</evidence>
<dbReference type="SUPFAM" id="SSF49417">
    <property type="entry name" value="p53-like transcription factors"/>
    <property type="match status" value="1"/>
</dbReference>
<evidence type="ECO:0000256" key="2">
    <source>
        <dbReference type="ARBA" id="ARBA00023015"/>
    </source>
</evidence>
<evidence type="ECO:0000259" key="6">
    <source>
        <dbReference type="PROSITE" id="PS51062"/>
    </source>
</evidence>
<evidence type="ECO:0000256" key="1">
    <source>
        <dbReference type="ARBA" id="ARBA00004123"/>
    </source>
</evidence>
<feature type="region of interest" description="Disordered" evidence="5">
    <location>
        <begin position="188"/>
        <end position="226"/>
    </location>
</feature>
<evidence type="ECO:0000313" key="8">
    <source>
        <dbReference type="WBParaSite" id="ACRNAN_scaffold260.g26526.t1"/>
    </source>
</evidence>
<dbReference type="InterPro" id="IPR008967">
    <property type="entry name" value="p53-like_TF_DNA-bd_sf"/>
</dbReference>
<reference evidence="8" key="1">
    <citation type="submission" date="2022-11" db="UniProtKB">
        <authorList>
            <consortium name="WormBaseParasite"/>
        </authorList>
    </citation>
    <scope>IDENTIFICATION</scope>
</reference>
<keyword evidence="2" id="KW-0805">Transcription regulation</keyword>
<proteinExistence type="predicted"/>
<name>A0A914DIY4_9BILA</name>
<dbReference type="Gene3D" id="2.60.40.720">
    <property type="match status" value="1"/>
</dbReference>
<dbReference type="Proteomes" id="UP000887540">
    <property type="component" value="Unplaced"/>
</dbReference>
<feature type="domain" description="Runt" evidence="6">
    <location>
        <begin position="1"/>
        <end position="52"/>
    </location>
</feature>
<keyword evidence="3" id="KW-0804">Transcription</keyword>
<dbReference type="Pfam" id="PF00853">
    <property type="entry name" value="Runt"/>
    <property type="match status" value="1"/>
</dbReference>
<protein>
    <submittedName>
        <fullName evidence="8">Runt domain-containing protein</fullName>
    </submittedName>
</protein>
<dbReference type="InterPro" id="IPR012346">
    <property type="entry name" value="p53/RUNT-type_TF_DNA-bd_sf"/>
</dbReference>
<dbReference type="PANTHER" id="PTHR11950">
    <property type="entry name" value="RUNT RELATED"/>
    <property type="match status" value="1"/>
</dbReference>
<evidence type="ECO:0000256" key="5">
    <source>
        <dbReference type="SAM" id="MobiDB-lite"/>
    </source>
</evidence>
<dbReference type="GO" id="GO:0005634">
    <property type="term" value="C:nucleus"/>
    <property type="evidence" value="ECO:0007669"/>
    <property type="project" value="UniProtKB-SubCell"/>
</dbReference>
<keyword evidence="4" id="KW-0539">Nucleus</keyword>
<dbReference type="PROSITE" id="PS51062">
    <property type="entry name" value="RUNT"/>
    <property type="match status" value="1"/>
</dbReference>
<accession>A0A914DIY4</accession>
<organism evidence="7 8">
    <name type="scientific">Acrobeloides nanus</name>
    <dbReference type="NCBI Taxonomy" id="290746"/>
    <lineage>
        <taxon>Eukaryota</taxon>
        <taxon>Metazoa</taxon>
        <taxon>Ecdysozoa</taxon>
        <taxon>Nematoda</taxon>
        <taxon>Chromadorea</taxon>
        <taxon>Rhabditida</taxon>
        <taxon>Tylenchina</taxon>
        <taxon>Cephalobomorpha</taxon>
        <taxon>Cephaloboidea</taxon>
        <taxon>Cephalobidae</taxon>
        <taxon>Acrobeloides</taxon>
    </lineage>
</organism>
<dbReference type="AlphaFoldDB" id="A0A914DIY4"/>